<dbReference type="PANTHER" id="PTHR43133">
    <property type="entry name" value="RNA POLYMERASE ECF-TYPE SIGMA FACTO"/>
    <property type="match status" value="1"/>
</dbReference>
<evidence type="ECO:0000313" key="9">
    <source>
        <dbReference type="Proteomes" id="UP000010798"/>
    </source>
</evidence>
<dbReference type="CDD" id="cd06171">
    <property type="entry name" value="Sigma70_r4"/>
    <property type="match status" value="1"/>
</dbReference>
<dbReference type="AlphaFoldDB" id="L0DQA3"/>
<evidence type="ECO:0000259" key="6">
    <source>
        <dbReference type="Pfam" id="PF04542"/>
    </source>
</evidence>
<evidence type="ECO:0000256" key="1">
    <source>
        <dbReference type="ARBA" id="ARBA00010641"/>
    </source>
</evidence>
<keyword evidence="2" id="KW-0805">Transcription regulation</keyword>
<dbReference type="InterPro" id="IPR036388">
    <property type="entry name" value="WH-like_DNA-bd_sf"/>
</dbReference>
<dbReference type="InterPro" id="IPR013325">
    <property type="entry name" value="RNA_pol_sigma_r2"/>
</dbReference>
<dbReference type="InterPro" id="IPR039425">
    <property type="entry name" value="RNA_pol_sigma-70-like"/>
</dbReference>
<dbReference type="SUPFAM" id="SSF88659">
    <property type="entry name" value="Sigma3 and sigma4 domains of RNA polymerase sigma factors"/>
    <property type="match status" value="1"/>
</dbReference>
<proteinExistence type="inferred from homology"/>
<keyword evidence="5" id="KW-0812">Transmembrane</keyword>
<dbReference type="HOGENOM" id="CLU_615227_0_0_0"/>
<dbReference type="Proteomes" id="UP000010798">
    <property type="component" value="Chromosome"/>
</dbReference>
<dbReference type="Gene3D" id="1.10.1740.10">
    <property type="match status" value="1"/>
</dbReference>
<dbReference type="GO" id="GO:0016987">
    <property type="term" value="F:sigma factor activity"/>
    <property type="evidence" value="ECO:0007669"/>
    <property type="project" value="UniProtKB-KW"/>
</dbReference>
<feature type="transmembrane region" description="Helical" evidence="5">
    <location>
        <begin position="203"/>
        <end position="223"/>
    </location>
</feature>
<dbReference type="EMBL" id="CP003364">
    <property type="protein sequence ID" value="AGA31035.1"/>
    <property type="molecule type" value="Genomic_DNA"/>
</dbReference>
<reference evidence="8 9" key="1">
    <citation type="submission" date="2012-02" db="EMBL/GenBank/DDBJ databases">
        <title>Complete sequence of chromosome of Singulisphaera acidiphila DSM 18658.</title>
        <authorList>
            <consortium name="US DOE Joint Genome Institute (JGI-PGF)"/>
            <person name="Lucas S."/>
            <person name="Copeland A."/>
            <person name="Lapidus A."/>
            <person name="Glavina del Rio T."/>
            <person name="Dalin E."/>
            <person name="Tice H."/>
            <person name="Bruce D."/>
            <person name="Goodwin L."/>
            <person name="Pitluck S."/>
            <person name="Peters L."/>
            <person name="Ovchinnikova G."/>
            <person name="Chertkov O."/>
            <person name="Kyrpides N."/>
            <person name="Mavromatis K."/>
            <person name="Ivanova N."/>
            <person name="Brettin T."/>
            <person name="Detter J.C."/>
            <person name="Han C."/>
            <person name="Larimer F."/>
            <person name="Land M."/>
            <person name="Hauser L."/>
            <person name="Markowitz V."/>
            <person name="Cheng J.-F."/>
            <person name="Hugenholtz P."/>
            <person name="Woyke T."/>
            <person name="Wu D."/>
            <person name="Tindall B."/>
            <person name="Pomrenke H."/>
            <person name="Brambilla E."/>
            <person name="Klenk H.-P."/>
            <person name="Eisen J.A."/>
        </authorList>
    </citation>
    <scope>NUCLEOTIDE SEQUENCE [LARGE SCALE GENOMIC DNA]</scope>
    <source>
        <strain evidence="9">ATCC BAA-1392 / DSM 18658 / VKM B-2454 / MOB10</strain>
    </source>
</reference>
<dbReference type="InterPro" id="IPR013249">
    <property type="entry name" value="RNA_pol_sigma70_r4_t2"/>
</dbReference>
<organism evidence="8 9">
    <name type="scientific">Singulisphaera acidiphila (strain ATCC BAA-1392 / DSM 18658 / VKM B-2454 / MOB10)</name>
    <dbReference type="NCBI Taxonomy" id="886293"/>
    <lineage>
        <taxon>Bacteria</taxon>
        <taxon>Pseudomonadati</taxon>
        <taxon>Planctomycetota</taxon>
        <taxon>Planctomycetia</taxon>
        <taxon>Isosphaerales</taxon>
        <taxon>Isosphaeraceae</taxon>
        <taxon>Singulisphaera</taxon>
    </lineage>
</organism>
<dbReference type="InterPro" id="IPR007627">
    <property type="entry name" value="RNA_pol_sigma70_r2"/>
</dbReference>
<dbReference type="InterPro" id="IPR014284">
    <property type="entry name" value="RNA_pol_sigma-70_dom"/>
</dbReference>
<dbReference type="GO" id="GO:0003677">
    <property type="term" value="F:DNA binding"/>
    <property type="evidence" value="ECO:0007669"/>
    <property type="project" value="InterPro"/>
</dbReference>
<accession>L0DQA3</accession>
<dbReference type="KEGG" id="saci:Sinac_6979"/>
<dbReference type="RefSeq" id="WP_015250107.1">
    <property type="nucleotide sequence ID" value="NC_019892.1"/>
</dbReference>
<comment type="similarity">
    <text evidence="1">Belongs to the sigma-70 factor family. ECF subfamily.</text>
</comment>
<feature type="transmembrane region" description="Helical" evidence="5">
    <location>
        <begin position="271"/>
        <end position="289"/>
    </location>
</feature>
<dbReference type="STRING" id="886293.Sinac_6979"/>
<protein>
    <submittedName>
        <fullName evidence="8">RNA polymerase sigma factor, sigma-70 family</fullName>
    </submittedName>
</protein>
<dbReference type="NCBIfam" id="TIGR03067">
    <property type="entry name" value="Planc_TIGR03067"/>
    <property type="match status" value="1"/>
</dbReference>
<evidence type="ECO:0000313" key="8">
    <source>
        <dbReference type="EMBL" id="AGA31035.1"/>
    </source>
</evidence>
<evidence type="ECO:0000256" key="4">
    <source>
        <dbReference type="ARBA" id="ARBA00023163"/>
    </source>
</evidence>
<dbReference type="PANTHER" id="PTHR43133:SF51">
    <property type="entry name" value="RNA POLYMERASE SIGMA FACTOR"/>
    <property type="match status" value="1"/>
</dbReference>
<gene>
    <name evidence="8" type="ordered locus">Sinac_6979</name>
</gene>
<feature type="domain" description="RNA polymerase sigma factor 70 region 4 type 2" evidence="7">
    <location>
        <begin position="143"/>
        <end position="194"/>
    </location>
</feature>
<evidence type="ECO:0000256" key="5">
    <source>
        <dbReference type="SAM" id="Phobius"/>
    </source>
</evidence>
<keyword evidence="5" id="KW-0472">Membrane</keyword>
<dbReference type="Gene3D" id="1.10.10.10">
    <property type="entry name" value="Winged helix-like DNA-binding domain superfamily/Winged helix DNA-binding domain"/>
    <property type="match status" value="1"/>
</dbReference>
<dbReference type="Pfam" id="PF04542">
    <property type="entry name" value="Sigma70_r2"/>
    <property type="match status" value="1"/>
</dbReference>
<keyword evidence="9" id="KW-1185">Reference proteome</keyword>
<dbReference type="SUPFAM" id="SSF88946">
    <property type="entry name" value="Sigma2 domain of RNA polymerase sigma factors"/>
    <property type="match status" value="1"/>
</dbReference>
<dbReference type="OrthoDB" id="260984at2"/>
<dbReference type="InterPro" id="IPR013324">
    <property type="entry name" value="RNA_pol_sigma_r3/r4-like"/>
</dbReference>
<dbReference type="InterPro" id="IPR017504">
    <property type="entry name" value="CHP03067_Planctomycetes"/>
</dbReference>
<dbReference type="GO" id="GO:0006352">
    <property type="term" value="P:DNA-templated transcription initiation"/>
    <property type="evidence" value="ECO:0007669"/>
    <property type="project" value="InterPro"/>
</dbReference>
<keyword evidence="5" id="KW-1133">Transmembrane helix</keyword>
<dbReference type="Pfam" id="PF08281">
    <property type="entry name" value="Sigma70_r4_2"/>
    <property type="match status" value="1"/>
</dbReference>
<keyword evidence="3" id="KW-0731">Sigma factor</keyword>
<feature type="domain" description="RNA polymerase sigma-70 region 2" evidence="6">
    <location>
        <begin position="49"/>
        <end position="115"/>
    </location>
</feature>
<keyword evidence="4" id="KW-0804">Transcription</keyword>
<dbReference type="eggNOG" id="COG1595">
    <property type="taxonomic scope" value="Bacteria"/>
</dbReference>
<dbReference type="NCBIfam" id="TIGR02937">
    <property type="entry name" value="sigma70-ECF"/>
    <property type="match status" value="1"/>
</dbReference>
<evidence type="ECO:0000256" key="3">
    <source>
        <dbReference type="ARBA" id="ARBA00023082"/>
    </source>
</evidence>
<evidence type="ECO:0000256" key="2">
    <source>
        <dbReference type="ARBA" id="ARBA00023015"/>
    </source>
</evidence>
<evidence type="ECO:0000259" key="7">
    <source>
        <dbReference type="Pfam" id="PF08281"/>
    </source>
</evidence>
<sequence length="445" mass="48780">MAQIRNGTVLKQIRSLFNLGATAALTDGQLLEQFATRRNESSELAFAALVERHEAMVLRACRGIVQDEHDAQDAFQATFLILVRRGGTLWVRDSLGPWLHRVACRVATRARLATDRRRVAERGAVELARDRARTPAQDDRWRVIHEEIDRLSDRYRIPILLCDVENRTYEEAARHLGCPIGTVKSRLARGRERLRGKLARRGVFPAAGLVGLALLPETAWAGVPVALRESTYRAAAWFVTAKGTSGPFSAAVVALEEGVSRTMVMIKLGKIASAGLVLGVIAIGGGTLIRMESHQQVMANGVADAPKEDDPRADLDTIQGTWVRISTDGRKADRTCRMVVKKAIGQPKSNVPDSASAFDFEWKTDGEVGGSHNRGLLDPTGSPKMLDFIPEPEGEEGVPAIALGIYKLEGDTLTVCFMNEKSKRPTEFVAGRQGVTLDVYRRVTP</sequence>
<name>L0DQA3_SINAD</name>